<name>A0A1Y1KQJ0_PHOPY</name>
<dbReference type="SUPFAM" id="SSF54768">
    <property type="entry name" value="dsRNA-binding domain-like"/>
    <property type="match status" value="2"/>
</dbReference>
<dbReference type="PANTHER" id="PTHR46205">
    <property type="entry name" value="LOQUACIOUS, ISOFORM B"/>
    <property type="match status" value="1"/>
</dbReference>
<dbReference type="CDD" id="cd00048">
    <property type="entry name" value="DSRM_SF"/>
    <property type="match status" value="1"/>
</dbReference>
<keyword evidence="1 2" id="KW-0694">RNA-binding</keyword>
<dbReference type="AlphaFoldDB" id="A0A1Y1KQJ0"/>
<evidence type="ECO:0000259" key="3">
    <source>
        <dbReference type="PROSITE" id="PS50137"/>
    </source>
</evidence>
<feature type="domain" description="DRBM" evidence="3">
    <location>
        <begin position="95"/>
        <end position="158"/>
    </location>
</feature>
<dbReference type="GO" id="GO:0070920">
    <property type="term" value="P:regulation of regulatory ncRNA processing"/>
    <property type="evidence" value="ECO:0007669"/>
    <property type="project" value="TreeGrafter"/>
</dbReference>
<dbReference type="GO" id="GO:0070578">
    <property type="term" value="C:RISC-loading complex"/>
    <property type="evidence" value="ECO:0007669"/>
    <property type="project" value="TreeGrafter"/>
</dbReference>
<dbReference type="GO" id="GO:0016442">
    <property type="term" value="C:RISC complex"/>
    <property type="evidence" value="ECO:0007669"/>
    <property type="project" value="TreeGrafter"/>
</dbReference>
<dbReference type="InterPro" id="IPR051247">
    <property type="entry name" value="RLC_Component"/>
</dbReference>
<dbReference type="EMBL" id="GEZM01076883">
    <property type="protein sequence ID" value="JAV63574.1"/>
    <property type="molecule type" value="Transcribed_RNA"/>
</dbReference>
<evidence type="ECO:0000256" key="1">
    <source>
        <dbReference type="ARBA" id="ARBA00022884"/>
    </source>
</evidence>
<reference evidence="4" key="1">
    <citation type="journal article" date="2016" name="Sci. Rep.">
        <title>Molecular characterization of firefly nuptial gifts: a multi-omics approach sheds light on postcopulatory sexual selection.</title>
        <authorList>
            <person name="Al-Wathiqui N."/>
            <person name="Fallon T.R."/>
            <person name="South A."/>
            <person name="Weng J.K."/>
            <person name="Lewis S.M."/>
        </authorList>
    </citation>
    <scope>NUCLEOTIDE SEQUENCE</scope>
</reference>
<dbReference type="Gene3D" id="3.30.160.20">
    <property type="match status" value="2"/>
</dbReference>
<accession>A0A1Y1KQJ0</accession>
<sequence>MQKSPISVLQEYAMAKGIALPNYDIVSEDGVFKCIVNIGNIARNAKATSKKAAKHTAAEKAVSFLQSEGMMFNSIINSTIRPPDESDTRSDIIENKVGELNEFCSRKGLSYPIYEFEEHLGLFTARCKLLTEEADGKGKTKKEAKQVAAKRMLEIVTSGSSTIEALTRTARLSSPTASVSEETPGQDQMIIELFKKLSFKTETSLNGDTKFATPKNLTADEIDLLIEEARDGPSLENLLANLRVEYTISKFQRDPLILCVETKSNKHPSFTFLQHGTTESEIKVKLLKLVVDAIAVHL</sequence>
<proteinExistence type="predicted"/>
<dbReference type="GO" id="GO:0035197">
    <property type="term" value="F:siRNA binding"/>
    <property type="evidence" value="ECO:0007669"/>
    <property type="project" value="TreeGrafter"/>
</dbReference>
<dbReference type="GO" id="GO:0030422">
    <property type="term" value="P:siRNA processing"/>
    <property type="evidence" value="ECO:0007669"/>
    <property type="project" value="TreeGrafter"/>
</dbReference>
<dbReference type="GO" id="GO:0005737">
    <property type="term" value="C:cytoplasm"/>
    <property type="evidence" value="ECO:0007669"/>
    <property type="project" value="TreeGrafter"/>
</dbReference>
<dbReference type="PROSITE" id="PS50137">
    <property type="entry name" value="DS_RBD"/>
    <property type="match status" value="2"/>
</dbReference>
<dbReference type="GO" id="GO:0003725">
    <property type="term" value="F:double-stranded RNA binding"/>
    <property type="evidence" value="ECO:0007669"/>
    <property type="project" value="TreeGrafter"/>
</dbReference>
<protein>
    <recommendedName>
        <fullName evidence="3">DRBM domain-containing protein</fullName>
    </recommendedName>
</protein>
<dbReference type="SMART" id="SM00358">
    <property type="entry name" value="DSRM"/>
    <property type="match status" value="2"/>
</dbReference>
<dbReference type="GO" id="GO:0005634">
    <property type="term" value="C:nucleus"/>
    <property type="evidence" value="ECO:0007669"/>
    <property type="project" value="TreeGrafter"/>
</dbReference>
<dbReference type="Pfam" id="PF00035">
    <property type="entry name" value="dsrm"/>
    <property type="match status" value="2"/>
</dbReference>
<feature type="domain" description="DRBM" evidence="3">
    <location>
        <begin position="4"/>
        <end position="67"/>
    </location>
</feature>
<dbReference type="PANTHER" id="PTHR46205:SF3">
    <property type="entry name" value="LOQUACIOUS, ISOFORM B"/>
    <property type="match status" value="1"/>
</dbReference>
<dbReference type="InterPro" id="IPR014720">
    <property type="entry name" value="dsRBD_dom"/>
</dbReference>
<organism evidence="4">
    <name type="scientific">Photinus pyralis</name>
    <name type="common">Common eastern firefly</name>
    <name type="synonym">Lampyris pyralis</name>
    <dbReference type="NCBI Taxonomy" id="7054"/>
    <lineage>
        <taxon>Eukaryota</taxon>
        <taxon>Metazoa</taxon>
        <taxon>Ecdysozoa</taxon>
        <taxon>Arthropoda</taxon>
        <taxon>Hexapoda</taxon>
        <taxon>Insecta</taxon>
        <taxon>Pterygota</taxon>
        <taxon>Neoptera</taxon>
        <taxon>Endopterygota</taxon>
        <taxon>Coleoptera</taxon>
        <taxon>Polyphaga</taxon>
        <taxon>Elateriformia</taxon>
        <taxon>Elateroidea</taxon>
        <taxon>Lampyridae</taxon>
        <taxon>Lampyrinae</taxon>
        <taxon>Photinus</taxon>
    </lineage>
</organism>
<evidence type="ECO:0000256" key="2">
    <source>
        <dbReference type="PROSITE-ProRule" id="PRU00266"/>
    </source>
</evidence>
<evidence type="ECO:0000313" key="4">
    <source>
        <dbReference type="EMBL" id="JAV63574.1"/>
    </source>
</evidence>